<proteinExistence type="predicted"/>
<keyword evidence="8" id="KW-1185">Reference proteome</keyword>
<dbReference type="InterPro" id="IPR002293">
    <property type="entry name" value="AA/rel_permease1"/>
</dbReference>
<feature type="non-terminal residue" evidence="7">
    <location>
        <position position="1"/>
    </location>
</feature>
<protein>
    <recommendedName>
        <fullName evidence="9">Amino acid transporter</fullName>
    </recommendedName>
</protein>
<dbReference type="Gene3D" id="1.20.1740.10">
    <property type="entry name" value="Amino acid/polyamine transporter I"/>
    <property type="match status" value="2"/>
</dbReference>
<evidence type="ECO:0000256" key="6">
    <source>
        <dbReference type="SAM" id="Phobius"/>
    </source>
</evidence>
<feature type="transmembrane region" description="Helical" evidence="6">
    <location>
        <begin position="396"/>
        <end position="420"/>
    </location>
</feature>
<keyword evidence="4 6" id="KW-0472">Membrane</keyword>
<accession>A0A9W8J272</accession>
<dbReference type="EMBL" id="JANBPK010001042">
    <property type="protein sequence ID" value="KAJ2926922.1"/>
    <property type="molecule type" value="Genomic_DNA"/>
</dbReference>
<feature type="region of interest" description="Disordered" evidence="5">
    <location>
        <begin position="1"/>
        <end position="20"/>
    </location>
</feature>
<reference evidence="7" key="1">
    <citation type="submission" date="2022-06" db="EMBL/GenBank/DDBJ databases">
        <title>Genome Sequence of Candolleomyces eurysporus.</title>
        <authorList>
            <person name="Buettner E."/>
        </authorList>
    </citation>
    <scope>NUCLEOTIDE SEQUENCE</scope>
    <source>
        <strain evidence="7">VTCC 930004</strain>
    </source>
</reference>
<dbReference type="OrthoDB" id="5982228at2759"/>
<feature type="transmembrane region" description="Helical" evidence="6">
    <location>
        <begin position="249"/>
        <end position="273"/>
    </location>
</feature>
<comment type="caution">
    <text evidence="7">The sequence shown here is derived from an EMBL/GenBank/DDBJ whole genome shotgun (WGS) entry which is preliminary data.</text>
</comment>
<keyword evidence="2 6" id="KW-0812">Transmembrane</keyword>
<evidence type="ECO:0000256" key="3">
    <source>
        <dbReference type="ARBA" id="ARBA00022989"/>
    </source>
</evidence>
<feature type="transmembrane region" description="Helical" evidence="6">
    <location>
        <begin position="197"/>
        <end position="219"/>
    </location>
</feature>
<dbReference type="PANTHER" id="PTHR11785:SF353">
    <property type="entry name" value="METHIONINE TRANSPORTER (EUROFUNG)"/>
    <property type="match status" value="1"/>
</dbReference>
<evidence type="ECO:0000256" key="4">
    <source>
        <dbReference type="ARBA" id="ARBA00023136"/>
    </source>
</evidence>
<evidence type="ECO:0000313" key="8">
    <source>
        <dbReference type="Proteomes" id="UP001140091"/>
    </source>
</evidence>
<evidence type="ECO:0000256" key="2">
    <source>
        <dbReference type="ARBA" id="ARBA00022692"/>
    </source>
</evidence>
<keyword evidence="3 6" id="KW-1133">Transmembrane helix</keyword>
<dbReference type="PIRSF" id="PIRSF006060">
    <property type="entry name" value="AA_transporter"/>
    <property type="match status" value="1"/>
</dbReference>
<evidence type="ECO:0000256" key="5">
    <source>
        <dbReference type="SAM" id="MobiDB-lite"/>
    </source>
</evidence>
<feature type="transmembrane region" description="Helical" evidence="6">
    <location>
        <begin position="367"/>
        <end position="384"/>
    </location>
</feature>
<organism evidence="7 8">
    <name type="scientific">Candolleomyces eurysporus</name>
    <dbReference type="NCBI Taxonomy" id="2828524"/>
    <lineage>
        <taxon>Eukaryota</taxon>
        <taxon>Fungi</taxon>
        <taxon>Dikarya</taxon>
        <taxon>Basidiomycota</taxon>
        <taxon>Agaricomycotina</taxon>
        <taxon>Agaricomycetes</taxon>
        <taxon>Agaricomycetidae</taxon>
        <taxon>Agaricales</taxon>
        <taxon>Agaricineae</taxon>
        <taxon>Psathyrellaceae</taxon>
        <taxon>Candolleomyces</taxon>
    </lineage>
</organism>
<comment type="subcellular location">
    <subcellularLocation>
        <location evidence="1">Membrane</location>
        <topology evidence="1">Multi-pass membrane protein</topology>
    </subcellularLocation>
</comment>
<sequence>MTSDIGPAKPGSSSRDVEEPDETAPLLGLTLAPIEKINPLGKEVTLLTAFMLNVGQIAGSGIYAVPGVILNSVGSIGLLLIYWLVAPLFAFAGLMLYSELASMFPHRSGAEVVYLEQAYPRPRFLVSTSFAVITILTSFSASNAIVFAQYFLTALQIPITAYSQTVKSNHAYIGWHNAFNVLGEVRGRDPVRTVRKASILSLSAASILFFFINVAYVAAVPAEEIRNSGQLVAVLFFQRVFGQSFGTKIFPLLVALSCFGNIIAVTVGQARIIREVARQGLLPYPSFFASTKPFGTPLGPVALKAFLTVIVILAVPARDTFNFVLDLASYPNLIFQAAMVAGVWILRKRRAEQGIPPSSLQARNALIIAYLTSCILLLVLPWVPPEPGHADVSFWYATYCVAGLALIAACGVYYVIWVIVLPKLGGYEIVEEEEDS</sequence>
<dbReference type="AlphaFoldDB" id="A0A9W8J272"/>
<dbReference type="Pfam" id="PF13520">
    <property type="entry name" value="AA_permease_2"/>
    <property type="match status" value="2"/>
</dbReference>
<feature type="transmembrane region" description="Helical" evidence="6">
    <location>
        <begin position="327"/>
        <end position="346"/>
    </location>
</feature>
<feature type="transmembrane region" description="Helical" evidence="6">
    <location>
        <begin position="76"/>
        <end position="97"/>
    </location>
</feature>
<name>A0A9W8J272_9AGAR</name>
<feature type="transmembrane region" description="Helical" evidence="6">
    <location>
        <begin position="44"/>
        <end position="64"/>
    </location>
</feature>
<dbReference type="PANTHER" id="PTHR11785">
    <property type="entry name" value="AMINO ACID TRANSPORTER"/>
    <property type="match status" value="1"/>
</dbReference>
<evidence type="ECO:0000313" key="7">
    <source>
        <dbReference type="EMBL" id="KAJ2926922.1"/>
    </source>
</evidence>
<dbReference type="Proteomes" id="UP001140091">
    <property type="component" value="Unassembled WGS sequence"/>
</dbReference>
<evidence type="ECO:0000256" key="1">
    <source>
        <dbReference type="ARBA" id="ARBA00004141"/>
    </source>
</evidence>
<dbReference type="InterPro" id="IPR050598">
    <property type="entry name" value="AminoAcid_Transporter"/>
</dbReference>
<evidence type="ECO:0008006" key="9">
    <source>
        <dbReference type="Google" id="ProtNLM"/>
    </source>
</evidence>
<gene>
    <name evidence="7" type="ORF">H1R20_g10193</name>
</gene>
<dbReference type="GO" id="GO:0016020">
    <property type="term" value="C:membrane"/>
    <property type="evidence" value="ECO:0007669"/>
    <property type="project" value="UniProtKB-SubCell"/>
</dbReference>
<dbReference type="GO" id="GO:0015179">
    <property type="term" value="F:L-amino acid transmembrane transporter activity"/>
    <property type="evidence" value="ECO:0007669"/>
    <property type="project" value="TreeGrafter"/>
</dbReference>
<feature type="transmembrane region" description="Helical" evidence="6">
    <location>
        <begin position="294"/>
        <end position="315"/>
    </location>
</feature>